<feature type="compositionally biased region" description="Polar residues" evidence="1">
    <location>
        <begin position="332"/>
        <end position="342"/>
    </location>
</feature>
<evidence type="ECO:0000313" key="2">
    <source>
        <dbReference type="EMBL" id="GJJ69218.1"/>
    </source>
</evidence>
<feature type="region of interest" description="Disordered" evidence="1">
    <location>
        <begin position="204"/>
        <end position="231"/>
    </location>
</feature>
<dbReference type="EMBL" id="BQFW01000002">
    <property type="protein sequence ID" value="GJJ69218.1"/>
    <property type="molecule type" value="Genomic_DNA"/>
</dbReference>
<keyword evidence="3" id="KW-1185">Reference proteome</keyword>
<comment type="caution">
    <text evidence="2">The sequence shown here is derived from an EMBL/GenBank/DDBJ whole genome shotgun (WGS) entry which is preliminary data.</text>
</comment>
<proteinExistence type="predicted"/>
<feature type="region of interest" description="Disordered" evidence="1">
    <location>
        <begin position="328"/>
        <end position="400"/>
    </location>
</feature>
<name>A0A9P3LSQ2_9FUNG</name>
<feature type="region of interest" description="Disordered" evidence="1">
    <location>
        <begin position="1"/>
        <end position="24"/>
    </location>
</feature>
<dbReference type="OrthoDB" id="10686277at2759"/>
<feature type="compositionally biased region" description="Low complexity" evidence="1">
    <location>
        <begin position="350"/>
        <end position="364"/>
    </location>
</feature>
<organism evidence="2 3">
    <name type="scientific">Entomortierella parvispora</name>
    <dbReference type="NCBI Taxonomy" id="205924"/>
    <lineage>
        <taxon>Eukaryota</taxon>
        <taxon>Fungi</taxon>
        <taxon>Fungi incertae sedis</taxon>
        <taxon>Mucoromycota</taxon>
        <taxon>Mortierellomycotina</taxon>
        <taxon>Mortierellomycetes</taxon>
        <taxon>Mortierellales</taxon>
        <taxon>Mortierellaceae</taxon>
        <taxon>Entomortierella</taxon>
    </lineage>
</organism>
<sequence>MPPKKVTPSGPTLTEGGSADVSKKSRLSDIQRSVLVSFIEIPDNYKLLYDHGSTKGVTNAFAYKKMADFFLKQMQKNPQHVGNLDLNAVDAAFVESRFGLIMAGYTRQSNKKTGNGVHGGSKILKQSPFKDRLDALFLRNPKYDPIEIRDIGSLEDDSADLGESHPAVSSLVTKRPLSDTSTATAIKKLRPPFVNPALPEHLIRDRNDLREDEDLSEYGDYEEESPSERVPKSKLSAYLEDAIVLEDEEPTSSAAWPDPKKLVEEMWRDGQLDADMSAAVTELDRTGSFSDLTATLLLDKIYGPTGVPLAGEVELTKIDAVFNLVKEDTPENESLSSSSFGPATTKKGPSSSACSSKRILSSSSRQIKGKDDPPRTPLPAALPRHGSNADETMVTTSQKSQTSVQAAANTMMLERKAQNREFLDMHQQELQLKREEMKMTREKIESENALRKGDQDNMAMLLRMVMNSNERISSVLENMLSKKKEE</sequence>
<protein>
    <submittedName>
        <fullName evidence="2">Uncharacterized protein</fullName>
    </submittedName>
</protein>
<feature type="region of interest" description="Disordered" evidence="1">
    <location>
        <begin position="156"/>
        <end position="176"/>
    </location>
</feature>
<dbReference type="AlphaFoldDB" id="A0A9P3LSQ2"/>
<evidence type="ECO:0000313" key="3">
    <source>
        <dbReference type="Proteomes" id="UP000827284"/>
    </source>
</evidence>
<reference evidence="2" key="1">
    <citation type="submission" date="2021-11" db="EMBL/GenBank/DDBJ databases">
        <authorList>
            <person name="Herlambang A."/>
            <person name="Guo Y."/>
            <person name="Takashima Y."/>
            <person name="Nishizawa T."/>
        </authorList>
    </citation>
    <scope>NUCLEOTIDE SEQUENCE</scope>
    <source>
        <strain evidence="2">E1425</strain>
    </source>
</reference>
<dbReference type="Proteomes" id="UP000827284">
    <property type="component" value="Unassembled WGS sequence"/>
</dbReference>
<feature type="compositionally biased region" description="Acidic residues" evidence="1">
    <location>
        <begin position="210"/>
        <end position="225"/>
    </location>
</feature>
<evidence type="ECO:0000256" key="1">
    <source>
        <dbReference type="SAM" id="MobiDB-lite"/>
    </source>
</evidence>
<reference evidence="2" key="2">
    <citation type="journal article" date="2022" name="Microbiol. Resour. Announc.">
        <title>Whole-Genome Sequence of Entomortierella parvispora E1425, a Mucoromycotan Fungus Associated with Burkholderiaceae-Related Endosymbiotic Bacteria.</title>
        <authorList>
            <person name="Herlambang A."/>
            <person name="Guo Y."/>
            <person name="Takashima Y."/>
            <person name="Narisawa K."/>
            <person name="Ohta H."/>
            <person name="Nishizawa T."/>
        </authorList>
    </citation>
    <scope>NUCLEOTIDE SEQUENCE</scope>
    <source>
        <strain evidence="2">E1425</strain>
    </source>
</reference>
<gene>
    <name evidence="2" type="ORF">EMPS_01564</name>
</gene>
<accession>A0A9P3LSQ2</accession>
<feature type="compositionally biased region" description="Polar residues" evidence="1">
    <location>
        <begin position="389"/>
        <end position="400"/>
    </location>
</feature>